<evidence type="ECO:0000313" key="8">
    <source>
        <dbReference type="EMBL" id="KAA0024381.1"/>
    </source>
</evidence>
<dbReference type="InterPro" id="IPR037090">
    <property type="entry name" value="57_glycoside_trans_central"/>
</dbReference>
<feature type="active site" description="Proton donor" evidence="3">
    <location>
        <position position="320"/>
    </location>
</feature>
<dbReference type="Gene3D" id="1.20.1430.10">
    <property type="entry name" value="Families 57/38 glycoside transferase, middle domain"/>
    <property type="match status" value="1"/>
</dbReference>
<name>A0A5A7SJL0_9NOCA</name>
<feature type="binding site" evidence="4">
    <location>
        <position position="244"/>
    </location>
    <ligand>
        <name>substrate</name>
    </ligand>
</feature>
<dbReference type="Pfam" id="PF03065">
    <property type="entry name" value="Glyco_hydro_57"/>
    <property type="match status" value="1"/>
</dbReference>
<keyword evidence="8" id="KW-0378">Hydrolase</keyword>
<feature type="binding site" evidence="4">
    <location>
        <position position="372"/>
    </location>
    <ligand>
        <name>substrate</name>
    </ligand>
</feature>
<dbReference type="SUPFAM" id="SSF88713">
    <property type="entry name" value="Glycoside hydrolase/deacetylase"/>
    <property type="match status" value="1"/>
</dbReference>
<comment type="similarity">
    <text evidence="1 5">Belongs to the glycosyl hydrolase 57 family.</text>
</comment>
<dbReference type="InterPro" id="IPR028995">
    <property type="entry name" value="Glyco_hydro_57/38_cen_sf"/>
</dbReference>
<dbReference type="RefSeq" id="WP_149429538.1">
    <property type="nucleotide sequence ID" value="NZ_VLNY01000002.1"/>
</dbReference>
<dbReference type="OrthoDB" id="9803279at2"/>
<evidence type="ECO:0000313" key="9">
    <source>
        <dbReference type="Proteomes" id="UP000322244"/>
    </source>
</evidence>
<dbReference type="InterPro" id="IPR011330">
    <property type="entry name" value="Glyco_hydro/deAcase_b/a-brl"/>
</dbReference>
<evidence type="ECO:0000256" key="3">
    <source>
        <dbReference type="PIRSR" id="PIRSR640042-1"/>
    </source>
</evidence>
<dbReference type="Gene3D" id="3.20.110.10">
    <property type="entry name" value="Glycoside hydrolase 38, N terminal domain"/>
    <property type="match status" value="1"/>
</dbReference>
<dbReference type="PANTHER" id="PTHR41695:SF1">
    <property type="entry name" value="1,4-ALPHA-GLUCAN BRANCHING ENZYME TK1436"/>
    <property type="match status" value="1"/>
</dbReference>
<organism evidence="8 9">
    <name type="scientific">Antrihabitans cavernicola</name>
    <dbReference type="NCBI Taxonomy" id="2495913"/>
    <lineage>
        <taxon>Bacteria</taxon>
        <taxon>Bacillati</taxon>
        <taxon>Actinomycetota</taxon>
        <taxon>Actinomycetes</taxon>
        <taxon>Mycobacteriales</taxon>
        <taxon>Nocardiaceae</taxon>
        <taxon>Antrihabitans</taxon>
    </lineage>
</organism>
<gene>
    <name evidence="8" type="ORF">FOY51_06475</name>
</gene>
<dbReference type="GO" id="GO:0005576">
    <property type="term" value="C:extracellular region"/>
    <property type="evidence" value="ECO:0007669"/>
    <property type="project" value="TreeGrafter"/>
</dbReference>
<evidence type="ECO:0000256" key="2">
    <source>
        <dbReference type="ARBA" id="ARBA00023277"/>
    </source>
</evidence>
<evidence type="ECO:0000256" key="4">
    <source>
        <dbReference type="PIRSR" id="PIRSR640042-2"/>
    </source>
</evidence>
<feature type="domain" description="Glycoside hydrolase family 57 N-terminal" evidence="6">
    <location>
        <begin position="4"/>
        <end position="355"/>
    </location>
</feature>
<dbReference type="EMBL" id="VLNY01000002">
    <property type="protein sequence ID" value="KAA0024381.1"/>
    <property type="molecule type" value="Genomic_DNA"/>
</dbReference>
<dbReference type="GO" id="GO:0003844">
    <property type="term" value="F:1,4-alpha-glucan branching enzyme activity"/>
    <property type="evidence" value="ECO:0007669"/>
    <property type="project" value="InterPro"/>
</dbReference>
<sequence>MFSLVLHSHLPWLANHGRWPVGEEWLYQSWAASYLPLVGVLKRLADQGKSRQLSLGITPVLAAQLDDPHCLAGMHHWLGNWQLRAHEAALMPSADHRALGAREHRLSSAAIEDFEQNWRHGASPILRSLIDADTIELLGGPLAHPFQPLLDPRMRAFSLSEGLADANARWGTTPAGIWAPECGFTPGMEIGYHAAGVRHFMVDGPALRGDTSLGRTVRESDVVAFGRDLQASYRVWSPKSGYPGHGAYRDFHTYDHDTGLKPARVTGRSVSGEDKAPYDPDLAAAAIGRHVDDFVETVRKRLRTESDRIGRPALVVAAFDTELFGHWWHEGPQWLEQLLTALPEAGITVGTLSDARDHGYIGTPVDLADSSWGSGKDWRVWAGKQVADLVQLNDEVVATALETVDKARKANHAPNRVELRDRVNDQLLREALMAVSSDWAFMVSKDSAAGYARDRAHLHAHAVREIAEAVSAGQVARAQRLAAGWNNADGLFPGLDARRLT</sequence>
<comment type="caution">
    <text evidence="8">The sequence shown here is derived from an EMBL/GenBank/DDBJ whole genome shotgun (WGS) entry which is preliminary data.</text>
</comment>
<keyword evidence="9" id="KW-1185">Reference proteome</keyword>
<feature type="binding site" evidence="4">
    <location>
        <position position="227"/>
    </location>
    <ligand>
        <name>substrate</name>
    </ligand>
</feature>
<keyword evidence="2 5" id="KW-0119">Carbohydrate metabolism</keyword>
<accession>A0A5A7SJL0</accession>
<dbReference type="AlphaFoldDB" id="A0A5A7SJL0"/>
<dbReference type="InterPro" id="IPR015293">
    <property type="entry name" value="BE_C"/>
</dbReference>
<feature type="domain" description="1,4-alpha-glucan branching enzyme C-terminal" evidence="7">
    <location>
        <begin position="410"/>
        <end position="498"/>
    </location>
</feature>
<dbReference type="InterPro" id="IPR027291">
    <property type="entry name" value="Glyco_hydro_38_N_sf"/>
</dbReference>
<feature type="binding site" evidence="4">
    <location>
        <position position="438"/>
    </location>
    <ligand>
        <name>substrate</name>
    </ligand>
</feature>
<evidence type="ECO:0000259" key="6">
    <source>
        <dbReference type="Pfam" id="PF03065"/>
    </source>
</evidence>
<dbReference type="InterPro" id="IPR004300">
    <property type="entry name" value="Glyco_hydro_57_N"/>
</dbReference>
<dbReference type="Proteomes" id="UP000322244">
    <property type="component" value="Unassembled WGS sequence"/>
</dbReference>
<dbReference type="SUPFAM" id="SSF88688">
    <property type="entry name" value="Families 57/38 glycoside transferase middle domain"/>
    <property type="match status" value="1"/>
</dbReference>
<dbReference type="Pfam" id="PF09210">
    <property type="entry name" value="BE_C"/>
    <property type="match status" value="1"/>
</dbReference>
<feature type="active site" description="Nucleophile" evidence="3">
    <location>
        <position position="181"/>
    </location>
</feature>
<dbReference type="PANTHER" id="PTHR41695">
    <property type="entry name" value="1,4-ALPHA-GLUCAN BRANCHING ENZYME RV3031-RELATED"/>
    <property type="match status" value="1"/>
</dbReference>
<dbReference type="GO" id="GO:0016787">
    <property type="term" value="F:hydrolase activity"/>
    <property type="evidence" value="ECO:0007669"/>
    <property type="project" value="UniProtKB-KW"/>
</dbReference>
<evidence type="ECO:0000256" key="1">
    <source>
        <dbReference type="ARBA" id="ARBA00006821"/>
    </source>
</evidence>
<evidence type="ECO:0000259" key="7">
    <source>
        <dbReference type="Pfam" id="PF09210"/>
    </source>
</evidence>
<reference evidence="8 9" key="1">
    <citation type="submission" date="2019-07" db="EMBL/GenBank/DDBJ databases">
        <title>Rhodococcus cavernicolus sp. nov., isolated from a cave.</title>
        <authorList>
            <person name="Lee S.D."/>
        </authorList>
    </citation>
    <scope>NUCLEOTIDE SEQUENCE [LARGE SCALE GENOMIC DNA]</scope>
    <source>
        <strain evidence="8 9">C1-24</strain>
    </source>
</reference>
<evidence type="ECO:0000256" key="5">
    <source>
        <dbReference type="RuleBase" id="RU361196"/>
    </source>
</evidence>
<dbReference type="GO" id="GO:0030979">
    <property type="term" value="P:alpha-glucan biosynthetic process"/>
    <property type="evidence" value="ECO:0007669"/>
    <property type="project" value="InterPro"/>
</dbReference>
<protein>
    <submittedName>
        <fullName evidence="8">Glycoside hydrolase family 57 protein</fullName>
    </submittedName>
</protein>
<dbReference type="InterPro" id="IPR040042">
    <property type="entry name" value="Branching_enz_MT3115-like"/>
</dbReference>
<proteinExistence type="inferred from homology"/>